<reference evidence="3 4" key="1">
    <citation type="journal article" date="2016" name="Nat. Commun.">
        <title>Thousands of microbial genomes shed light on interconnected biogeochemical processes in an aquifer system.</title>
        <authorList>
            <person name="Anantharaman K."/>
            <person name="Brown C.T."/>
            <person name="Hug L.A."/>
            <person name="Sharon I."/>
            <person name="Castelle C.J."/>
            <person name="Probst A.J."/>
            <person name="Thomas B.C."/>
            <person name="Singh A."/>
            <person name="Wilkins M.J."/>
            <person name="Karaoz U."/>
            <person name="Brodie E.L."/>
            <person name="Williams K.H."/>
            <person name="Hubbard S.S."/>
            <person name="Banfield J.F."/>
        </authorList>
    </citation>
    <scope>NUCLEOTIDE SEQUENCE [LARGE SCALE GENOMIC DNA]</scope>
</reference>
<feature type="transmembrane region" description="Helical" evidence="1">
    <location>
        <begin position="149"/>
        <end position="166"/>
    </location>
</feature>
<sequence length="176" mass="19631">MADISFFHYLNSLAGQSSGFDFIVVLVGQYVPYVLGFLPFLLFRKQGWSKETRSHVGFIYAYAIIARFVVTPIIRYFIISPRPFLTPGVRQLIFNETSSSFPSGHAVFFFALATGLWFYDRRLGLIAGIVALLVSTARVIAGVHWPVDIVGGFVVGVGVTWICEVLRKRYLLGASL</sequence>
<dbReference type="Proteomes" id="UP000177362">
    <property type="component" value="Unassembled WGS sequence"/>
</dbReference>
<evidence type="ECO:0000259" key="2">
    <source>
        <dbReference type="SMART" id="SM00014"/>
    </source>
</evidence>
<dbReference type="SMART" id="SM00014">
    <property type="entry name" value="acidPPc"/>
    <property type="match status" value="1"/>
</dbReference>
<dbReference type="AlphaFoldDB" id="A0A1G2KPN2"/>
<dbReference type="EMBL" id="MHQJ01000018">
    <property type="protein sequence ID" value="OHA01356.1"/>
    <property type="molecule type" value="Genomic_DNA"/>
</dbReference>
<keyword evidence="1" id="KW-0812">Transmembrane</keyword>
<dbReference type="InterPro" id="IPR000326">
    <property type="entry name" value="PAP2/HPO"/>
</dbReference>
<evidence type="ECO:0000313" key="4">
    <source>
        <dbReference type="Proteomes" id="UP000177362"/>
    </source>
</evidence>
<feature type="transmembrane region" description="Helical" evidence="1">
    <location>
        <begin position="20"/>
        <end position="43"/>
    </location>
</feature>
<accession>A0A1G2KPN2</accession>
<dbReference type="Gene3D" id="1.20.144.10">
    <property type="entry name" value="Phosphatidic acid phosphatase type 2/haloperoxidase"/>
    <property type="match status" value="1"/>
</dbReference>
<keyword evidence="1" id="KW-1133">Transmembrane helix</keyword>
<gene>
    <name evidence="3" type="ORF">A3C11_01770</name>
</gene>
<protein>
    <recommendedName>
        <fullName evidence="2">Phosphatidic acid phosphatase type 2/haloperoxidase domain-containing protein</fullName>
    </recommendedName>
</protein>
<dbReference type="SUPFAM" id="SSF48317">
    <property type="entry name" value="Acid phosphatase/Vanadium-dependent haloperoxidase"/>
    <property type="match status" value="1"/>
</dbReference>
<keyword evidence="1" id="KW-0472">Membrane</keyword>
<organism evidence="3 4">
    <name type="scientific">Candidatus Sungbacteria bacterium RIFCSPHIGHO2_02_FULL_49_12</name>
    <dbReference type="NCBI Taxonomy" id="1802271"/>
    <lineage>
        <taxon>Bacteria</taxon>
        <taxon>Candidatus Sungiibacteriota</taxon>
    </lineage>
</organism>
<feature type="transmembrane region" description="Helical" evidence="1">
    <location>
        <begin position="125"/>
        <end position="143"/>
    </location>
</feature>
<dbReference type="PANTHER" id="PTHR14969">
    <property type="entry name" value="SPHINGOSINE-1-PHOSPHATE PHOSPHOHYDROLASE"/>
    <property type="match status" value="1"/>
</dbReference>
<dbReference type="InterPro" id="IPR036938">
    <property type="entry name" value="PAP2/HPO_sf"/>
</dbReference>
<proteinExistence type="predicted"/>
<name>A0A1G2KPN2_9BACT</name>
<evidence type="ECO:0000256" key="1">
    <source>
        <dbReference type="SAM" id="Phobius"/>
    </source>
</evidence>
<feature type="transmembrane region" description="Helical" evidence="1">
    <location>
        <begin position="99"/>
        <end position="118"/>
    </location>
</feature>
<feature type="transmembrane region" description="Helical" evidence="1">
    <location>
        <begin position="55"/>
        <end position="79"/>
    </location>
</feature>
<dbReference type="PANTHER" id="PTHR14969:SF13">
    <property type="entry name" value="AT30094P"/>
    <property type="match status" value="1"/>
</dbReference>
<dbReference type="STRING" id="1802271.A3C11_01770"/>
<feature type="domain" description="Phosphatidic acid phosphatase type 2/haloperoxidase" evidence="2">
    <location>
        <begin position="56"/>
        <end position="164"/>
    </location>
</feature>
<comment type="caution">
    <text evidence="3">The sequence shown here is derived from an EMBL/GenBank/DDBJ whole genome shotgun (WGS) entry which is preliminary data.</text>
</comment>
<evidence type="ECO:0000313" key="3">
    <source>
        <dbReference type="EMBL" id="OHA01356.1"/>
    </source>
</evidence>
<dbReference type="Pfam" id="PF01569">
    <property type="entry name" value="PAP2"/>
    <property type="match status" value="1"/>
</dbReference>